<dbReference type="InterPro" id="IPR012341">
    <property type="entry name" value="6hp_glycosidase-like_sf"/>
</dbReference>
<evidence type="ECO:0000259" key="6">
    <source>
        <dbReference type="Pfam" id="PF17389"/>
    </source>
</evidence>
<dbReference type="Gene3D" id="2.60.420.10">
    <property type="entry name" value="Maltose phosphorylase, domain 3"/>
    <property type="match status" value="1"/>
</dbReference>
<evidence type="ECO:0000256" key="1">
    <source>
        <dbReference type="ARBA" id="ARBA00001445"/>
    </source>
</evidence>
<evidence type="ECO:0000313" key="8">
    <source>
        <dbReference type="EMBL" id="CCQ48210.1"/>
    </source>
</evidence>
<evidence type="ECO:0000259" key="4">
    <source>
        <dbReference type="Pfam" id="PF05592"/>
    </source>
</evidence>
<evidence type="ECO:0000313" key="9">
    <source>
        <dbReference type="Proteomes" id="UP000035722"/>
    </source>
</evidence>
<dbReference type="SUPFAM" id="SSF48208">
    <property type="entry name" value="Six-hairpin glycosidases"/>
    <property type="match status" value="1"/>
</dbReference>
<dbReference type="PANTHER" id="PTHR33307:SF6">
    <property type="entry name" value="ALPHA-RHAMNOSIDASE (EUROFUNG)-RELATED"/>
    <property type="match status" value="1"/>
</dbReference>
<comment type="catalytic activity">
    <reaction evidence="1">
        <text>Hydrolysis of terminal non-reducing alpha-L-rhamnose residues in alpha-L-rhamnosides.</text>
        <dbReference type="EC" id="3.2.1.40"/>
    </reaction>
</comment>
<dbReference type="AlphaFoldDB" id="A0A024H7R2"/>
<dbReference type="InterPro" id="IPR035396">
    <property type="entry name" value="Bac_rhamnosid6H"/>
</dbReference>
<keyword evidence="3 8" id="KW-0378">Hydrolase</keyword>
<proteinExistence type="predicted"/>
<comment type="caution">
    <text evidence="8">The sequence shown here is derived from an EMBL/GenBank/DDBJ whole genome shotgun (WGS) entry which is preliminary data.</text>
</comment>
<organism evidence="8 9">
    <name type="scientific">Pseudarthrobacter siccitolerans</name>
    <dbReference type="NCBI Taxonomy" id="861266"/>
    <lineage>
        <taxon>Bacteria</taxon>
        <taxon>Bacillati</taxon>
        <taxon>Actinomycetota</taxon>
        <taxon>Actinomycetes</taxon>
        <taxon>Micrococcales</taxon>
        <taxon>Micrococcaceae</taxon>
        <taxon>Pseudarthrobacter</taxon>
    </lineage>
</organism>
<dbReference type="GO" id="GO:0030596">
    <property type="term" value="F:alpha-L-rhamnosidase activity"/>
    <property type="evidence" value="ECO:0007669"/>
    <property type="project" value="UniProtKB-EC"/>
</dbReference>
<dbReference type="Pfam" id="PF17389">
    <property type="entry name" value="Bac_rhamnosid6H"/>
    <property type="match status" value="1"/>
</dbReference>
<dbReference type="Gene3D" id="1.50.10.10">
    <property type="match status" value="1"/>
</dbReference>
<dbReference type="STRING" id="861266.ARTSIC4J27_4212"/>
<dbReference type="Gene3D" id="2.60.120.260">
    <property type="entry name" value="Galactose-binding domain-like"/>
    <property type="match status" value="2"/>
</dbReference>
<reference evidence="9" key="1">
    <citation type="journal article" date="2014" name="Genome Announc.">
        <title>Genome Sequence of Arthrobacter siccitolerans 4J27, a Xeroprotectant-Producing Desiccation-Tolerant Microorganism.</title>
        <authorList>
            <person name="Manzanera M."/>
            <person name="Santa-Cruz-Calvo L."/>
            <person name="Vilchez J.I."/>
            <person name="Garcia-Fontana C."/>
            <person name="Silva-Castro G.A."/>
            <person name="Calvo C."/>
            <person name="Gonzalez-Lopez J."/>
        </authorList>
    </citation>
    <scope>NUCLEOTIDE SEQUENCE [LARGE SCALE GENOMIC DNA]</scope>
    <source>
        <strain evidence="9">4J27</strain>
    </source>
</reference>
<dbReference type="InterPro" id="IPR008928">
    <property type="entry name" value="6-hairpin_glycosidase_sf"/>
</dbReference>
<dbReference type="InterPro" id="IPR016007">
    <property type="entry name" value="Alpha_rhamnosid"/>
</dbReference>
<dbReference type="InterPro" id="IPR008902">
    <property type="entry name" value="Rhamnosid_concanavalin"/>
</dbReference>
<dbReference type="Proteomes" id="UP000035722">
    <property type="component" value="Unassembled WGS sequence"/>
</dbReference>
<evidence type="ECO:0000259" key="5">
    <source>
        <dbReference type="Pfam" id="PF08531"/>
    </source>
</evidence>
<gene>
    <name evidence="8" type="primary">ramA</name>
    <name evidence="8" type="ORF">ARTSIC4J27_4212</name>
</gene>
<keyword evidence="8" id="KW-0326">Glycosidase</keyword>
<dbReference type="InterPro" id="IPR013737">
    <property type="entry name" value="Bac_rhamnosid_N"/>
</dbReference>
<feature type="domain" description="Alpha-L-rhamnosidase concanavalin-like" evidence="4">
    <location>
        <begin position="237"/>
        <end position="333"/>
    </location>
</feature>
<evidence type="ECO:0000256" key="3">
    <source>
        <dbReference type="ARBA" id="ARBA00022801"/>
    </source>
</evidence>
<feature type="domain" description="Alpha-L-rhamnosidase C-terminal" evidence="7">
    <location>
        <begin position="695"/>
        <end position="766"/>
    </location>
</feature>
<dbReference type="Pfam" id="PF08531">
    <property type="entry name" value="Bac_rhamnosid_N"/>
    <property type="match status" value="1"/>
</dbReference>
<dbReference type="EMBL" id="CAQI01000059">
    <property type="protein sequence ID" value="CCQ48210.1"/>
    <property type="molecule type" value="Genomic_DNA"/>
</dbReference>
<evidence type="ECO:0000259" key="7">
    <source>
        <dbReference type="Pfam" id="PF17390"/>
    </source>
</evidence>
<dbReference type="EC" id="3.2.1.40" evidence="2"/>
<dbReference type="PIRSF" id="PIRSF010631">
    <property type="entry name" value="A-rhamnsds"/>
    <property type="match status" value="1"/>
</dbReference>
<dbReference type="Pfam" id="PF17390">
    <property type="entry name" value="Bac_rhamnosid_C"/>
    <property type="match status" value="1"/>
</dbReference>
<protein>
    <recommendedName>
        <fullName evidence="2">alpha-L-rhamnosidase</fullName>
        <ecNumber evidence="2">3.2.1.40</ecNumber>
    </recommendedName>
</protein>
<dbReference type="GO" id="GO:0005975">
    <property type="term" value="P:carbohydrate metabolic process"/>
    <property type="evidence" value="ECO:0007669"/>
    <property type="project" value="InterPro"/>
</dbReference>
<feature type="domain" description="Bacterial alpha-L-rhamnosidase N-terminal" evidence="5">
    <location>
        <begin position="58"/>
        <end position="225"/>
    </location>
</feature>
<dbReference type="Pfam" id="PF05592">
    <property type="entry name" value="Bac_rhamnosid"/>
    <property type="match status" value="1"/>
</dbReference>
<accession>A0A024H7R2</accession>
<sequence length="784" mass="85213">MAPTSPATTPEHLFHKLQNGTSRMTSTPWHAAMITPDEEFDGAPLLRKEFRLGEGHGAVAKATLRATAFGVYEALINGVPVGEDVLSPGWSSYEWRLRYRSYDVTALVGPSTVIGVSLGNGWYRGRLAWHGMSNLYGHELGFFGQLDIEFEDGHVQTVASDTSWQSGPSATTVNDLYDGQTIDARRNQPGWAEPGFDAGTWAGVRTLKFDAGRLAEPVGPPVGRTAVVKPREIFTSPGGKTLVDFGQNLVGWLRFTVQGEAGQIITVRHAEVLEDGELGVRPLRSAKATDTFILSGGADFFEPTKTFHGFRYAEITGWPGTLTVDSLEAVVVHSELERTGTFECSNELVNQLHRNIVWGLRGNFLDLPTDCPQRDERLGWTGDIAVFAPTAAFLYDVKGFLQDWLLDLAAEQKAADGLVPITVPDALKYCPQPPGFPAPESSALWSEASVWVPWALWEAYGDLTVLQHQYESMTSHTRRVAGLLSPTGLWDQGFQFGDWLDPDAEPDKPWDAKADTGVVATTCLFRTATITAQTARLLGHYDDAEYFEQLAARVQASYLEHYVAADGTIRSDCTTVYALAIAFGILPSAEHVEFAGERLAELVRKNNYRVSTGFAGTPFITGALTDTGHSEEAYRLLLEEGCPSWLYPVTMGATTVWERWDSMLEDGTINPGEMTSFNHYALGAVADWLHKTVGGISPLAPGYTKVRIAPVTGEGIDWAKTSLKTPHGTVRVEWKHDGGAFRLEATVPGGVEADVVLPGGGQRTVGAGTHSFRVPAALAVPTGA</sequence>
<dbReference type="PANTHER" id="PTHR33307">
    <property type="entry name" value="ALPHA-RHAMNOSIDASE (EUROFUNG)"/>
    <property type="match status" value="1"/>
</dbReference>
<feature type="domain" description="Alpha-L-rhamnosidase six-hairpin glycosidase" evidence="6">
    <location>
        <begin position="337"/>
        <end position="693"/>
    </location>
</feature>
<keyword evidence="9" id="KW-1185">Reference proteome</keyword>
<dbReference type="InterPro" id="IPR035398">
    <property type="entry name" value="Bac_rhamnosid_C"/>
</dbReference>
<name>A0A024H7R2_9MICC</name>
<evidence type="ECO:0000256" key="2">
    <source>
        <dbReference type="ARBA" id="ARBA00012652"/>
    </source>
</evidence>